<feature type="non-terminal residue" evidence="2">
    <location>
        <position position="359"/>
    </location>
</feature>
<keyword evidence="3" id="KW-1185">Reference proteome</keyword>
<dbReference type="AlphaFoldDB" id="A0A6A5UC92"/>
<feature type="region of interest" description="Disordered" evidence="1">
    <location>
        <begin position="316"/>
        <end position="359"/>
    </location>
</feature>
<evidence type="ECO:0000313" key="2">
    <source>
        <dbReference type="EMBL" id="KAF1960516.1"/>
    </source>
</evidence>
<sequence>MPSLRLPGVMVLRAEASGPEYARWRREVKAVFTAKGIWGHCDGSIPMPMPEAGPSFFSPAAPTNLQPQLLEDRKAWTKKDRDVKTDIFMSISDDIKLEVFEVGPPLPPVSLTARDMMDALDAQFAEFKFEDYHHVFCHFLNLHIDQYASIDDFNAEFAATLDDLLDHGHPMSNIQACSAYFSKLRCAQNPWVAKKLKEWDSLELETPIEHLMKQSPPWSIIQPLNAPAKFASSPHSVPESIPEEHLEDTPHHSDSEYTPSEHSVASTTSSKSSNYSQAHHGHSRDISVMTTRSQEITIHASFEDLSDIGAFPHVPMPSHSHTPIPKRVSSMQKMTLLPPSPPPLNRPLPPLPTNRSPTP</sequence>
<proteinExistence type="predicted"/>
<evidence type="ECO:0000313" key="3">
    <source>
        <dbReference type="Proteomes" id="UP000800035"/>
    </source>
</evidence>
<name>A0A6A5UC92_9PLEO</name>
<dbReference type="OrthoDB" id="3883943at2759"/>
<reference evidence="2" key="1">
    <citation type="journal article" date="2020" name="Stud. Mycol.">
        <title>101 Dothideomycetes genomes: a test case for predicting lifestyles and emergence of pathogens.</title>
        <authorList>
            <person name="Haridas S."/>
            <person name="Albert R."/>
            <person name="Binder M."/>
            <person name="Bloem J."/>
            <person name="Labutti K."/>
            <person name="Salamov A."/>
            <person name="Andreopoulos B."/>
            <person name="Baker S."/>
            <person name="Barry K."/>
            <person name="Bills G."/>
            <person name="Bluhm B."/>
            <person name="Cannon C."/>
            <person name="Castanera R."/>
            <person name="Culley D."/>
            <person name="Daum C."/>
            <person name="Ezra D."/>
            <person name="Gonzalez J."/>
            <person name="Henrissat B."/>
            <person name="Kuo A."/>
            <person name="Liang C."/>
            <person name="Lipzen A."/>
            <person name="Lutzoni F."/>
            <person name="Magnuson J."/>
            <person name="Mondo S."/>
            <person name="Nolan M."/>
            <person name="Ohm R."/>
            <person name="Pangilinan J."/>
            <person name="Park H.-J."/>
            <person name="Ramirez L."/>
            <person name="Alfaro M."/>
            <person name="Sun H."/>
            <person name="Tritt A."/>
            <person name="Yoshinaga Y."/>
            <person name="Zwiers L.-H."/>
            <person name="Turgeon B."/>
            <person name="Goodwin S."/>
            <person name="Spatafora J."/>
            <person name="Crous P."/>
            <person name="Grigoriev I."/>
        </authorList>
    </citation>
    <scope>NUCLEOTIDE SEQUENCE</scope>
    <source>
        <strain evidence="2">CBS 675.92</strain>
    </source>
</reference>
<accession>A0A6A5UC92</accession>
<feature type="compositionally biased region" description="Basic and acidic residues" evidence="1">
    <location>
        <begin position="242"/>
        <end position="255"/>
    </location>
</feature>
<gene>
    <name evidence="2" type="ORF">CC80DRAFT_404204</name>
</gene>
<dbReference type="EMBL" id="ML976982">
    <property type="protein sequence ID" value="KAF1960516.1"/>
    <property type="molecule type" value="Genomic_DNA"/>
</dbReference>
<evidence type="ECO:0008006" key="4">
    <source>
        <dbReference type="Google" id="ProtNLM"/>
    </source>
</evidence>
<feature type="compositionally biased region" description="Pro residues" evidence="1">
    <location>
        <begin position="338"/>
        <end position="359"/>
    </location>
</feature>
<organism evidence="2 3">
    <name type="scientific">Byssothecium circinans</name>
    <dbReference type="NCBI Taxonomy" id="147558"/>
    <lineage>
        <taxon>Eukaryota</taxon>
        <taxon>Fungi</taxon>
        <taxon>Dikarya</taxon>
        <taxon>Ascomycota</taxon>
        <taxon>Pezizomycotina</taxon>
        <taxon>Dothideomycetes</taxon>
        <taxon>Pleosporomycetidae</taxon>
        <taxon>Pleosporales</taxon>
        <taxon>Massarineae</taxon>
        <taxon>Massarinaceae</taxon>
        <taxon>Byssothecium</taxon>
    </lineage>
</organism>
<feature type="compositionally biased region" description="Low complexity" evidence="1">
    <location>
        <begin position="260"/>
        <end position="276"/>
    </location>
</feature>
<protein>
    <recommendedName>
        <fullName evidence="4">Retrotransposon Copia-like N-terminal domain-containing protein</fullName>
    </recommendedName>
</protein>
<evidence type="ECO:0000256" key="1">
    <source>
        <dbReference type="SAM" id="MobiDB-lite"/>
    </source>
</evidence>
<dbReference type="Proteomes" id="UP000800035">
    <property type="component" value="Unassembled WGS sequence"/>
</dbReference>
<feature type="region of interest" description="Disordered" evidence="1">
    <location>
        <begin position="229"/>
        <end position="288"/>
    </location>
</feature>